<dbReference type="RefSeq" id="WP_091264656.1">
    <property type="nucleotide sequence ID" value="NZ_FNFK01000003.1"/>
</dbReference>
<comment type="similarity">
    <text evidence="1 2">Belongs to the MecA family.</text>
</comment>
<dbReference type="PANTHER" id="PTHR39161">
    <property type="entry name" value="ADAPTER PROTEIN MECA"/>
    <property type="match status" value="1"/>
</dbReference>
<protein>
    <recommendedName>
        <fullName evidence="2">Adapter protein MecA</fullName>
    </recommendedName>
</protein>
<dbReference type="GO" id="GO:0030674">
    <property type="term" value="F:protein-macromolecule adaptor activity"/>
    <property type="evidence" value="ECO:0007669"/>
    <property type="project" value="UniProtKB-UniRule"/>
</dbReference>
<accession>A0A1G8W8I8</accession>
<comment type="domain">
    <text evidence="2">The N-terminal domain probably binds unfolded/aggregated proteins; the C-terminal domain interacts with ClpC.</text>
</comment>
<dbReference type="InterPro" id="IPR008681">
    <property type="entry name" value="Neg-reg_MecA"/>
</dbReference>
<dbReference type="PANTHER" id="PTHR39161:SF1">
    <property type="entry name" value="ADAPTER PROTEIN MECA 1"/>
    <property type="match status" value="1"/>
</dbReference>
<evidence type="ECO:0000256" key="2">
    <source>
        <dbReference type="HAMAP-Rule" id="MF_01124"/>
    </source>
</evidence>
<sequence length="215" mass="24928">MEIEHINEDTIRVVIENTDLEERGITFLDLLGNQKQIEKFFYSILEEVDIDEEFQESEAVTFQVMPNNNGLELFISKGANFKEEMNQLTGLGDAAFDSHPDESDHELTDEVEEYSLDDNETKEAIVVLNNFEQMIQLAQSFHMESGASNLFTYKGQYYLHLIFFIEEMNEKTSEEELAVALEYGEKSTISSDVLNEYADQIMKTNALEMTRYYFN</sequence>
<dbReference type="HAMAP" id="MF_01124">
    <property type="entry name" value="MecA"/>
    <property type="match status" value="1"/>
</dbReference>
<reference evidence="4" key="1">
    <citation type="submission" date="2016-10" db="EMBL/GenBank/DDBJ databases">
        <authorList>
            <person name="Varghese N."/>
            <person name="Submissions S."/>
        </authorList>
    </citation>
    <scope>NUCLEOTIDE SEQUENCE [LARGE SCALE GENOMIC DNA]</scope>
    <source>
        <strain evidence="4">DSM 19181</strain>
    </source>
</reference>
<evidence type="ECO:0000313" key="4">
    <source>
        <dbReference type="Proteomes" id="UP000199433"/>
    </source>
</evidence>
<dbReference type="Proteomes" id="UP000199433">
    <property type="component" value="Unassembled WGS sequence"/>
</dbReference>
<evidence type="ECO:0000313" key="3">
    <source>
        <dbReference type="EMBL" id="SDJ74437.1"/>
    </source>
</evidence>
<keyword evidence="4" id="KW-1185">Reference proteome</keyword>
<dbReference type="STRING" id="426701.SAMN04488098_100361"/>
<dbReference type="Pfam" id="PF05389">
    <property type="entry name" value="MecA"/>
    <property type="match status" value="1"/>
</dbReference>
<name>A0A1G8W8I8_9LACT</name>
<dbReference type="EMBL" id="FNFK01000003">
    <property type="protein sequence ID" value="SDJ74437.1"/>
    <property type="molecule type" value="Genomic_DNA"/>
</dbReference>
<gene>
    <name evidence="2" type="primary">mecA</name>
    <name evidence="3" type="ORF">SAMN04488098_100361</name>
</gene>
<proteinExistence type="inferred from homology"/>
<dbReference type="InterPro" id="IPR038471">
    <property type="entry name" value="MecA_C_sf"/>
</dbReference>
<evidence type="ECO:0000256" key="1">
    <source>
        <dbReference type="ARBA" id="ARBA00005397"/>
    </source>
</evidence>
<organism evidence="3 4">
    <name type="scientific">Alkalibacterium thalassium</name>
    <dbReference type="NCBI Taxonomy" id="426701"/>
    <lineage>
        <taxon>Bacteria</taxon>
        <taxon>Bacillati</taxon>
        <taxon>Bacillota</taxon>
        <taxon>Bacilli</taxon>
        <taxon>Lactobacillales</taxon>
        <taxon>Carnobacteriaceae</taxon>
        <taxon>Alkalibacterium</taxon>
    </lineage>
</organism>
<comment type="function">
    <text evidence="2">Enables the recognition and targeting of unfolded and aggregated proteins to the ClpC protease or to other proteins involved in proteolysis.</text>
</comment>
<dbReference type="PIRSF" id="PIRSF029008">
    <property type="entry name" value="MecA"/>
    <property type="match status" value="1"/>
</dbReference>
<dbReference type="OrthoDB" id="2360201at2"/>
<comment type="subunit">
    <text evidence="2">Homodimer.</text>
</comment>
<dbReference type="AlphaFoldDB" id="A0A1G8W8I8"/>
<dbReference type="Gene3D" id="3.30.70.1950">
    <property type="match status" value="1"/>
</dbReference>